<feature type="domain" description="GGDEF" evidence="5">
    <location>
        <begin position="164"/>
        <end position="299"/>
    </location>
</feature>
<dbReference type="InterPro" id="IPR035965">
    <property type="entry name" value="PAS-like_dom_sf"/>
</dbReference>
<dbReference type="Pfam" id="PF13185">
    <property type="entry name" value="GAF_2"/>
    <property type="match status" value="1"/>
</dbReference>
<evidence type="ECO:0000259" key="4">
    <source>
        <dbReference type="PROSITE" id="PS50112"/>
    </source>
</evidence>
<feature type="coiled-coil region" evidence="3">
    <location>
        <begin position="442"/>
        <end position="469"/>
    </location>
</feature>
<dbReference type="Pfam" id="PF13426">
    <property type="entry name" value="PAS_9"/>
    <property type="match status" value="1"/>
</dbReference>
<evidence type="ECO:0000259" key="5">
    <source>
        <dbReference type="PROSITE" id="PS50887"/>
    </source>
</evidence>
<dbReference type="InterPro" id="IPR029016">
    <property type="entry name" value="GAF-like_dom_sf"/>
</dbReference>
<keyword evidence="3" id="KW-0175">Coiled coil</keyword>
<dbReference type="GO" id="GO:0019825">
    <property type="term" value="F:oxygen binding"/>
    <property type="evidence" value="ECO:0007669"/>
    <property type="project" value="InterPro"/>
</dbReference>
<dbReference type="PROSITE" id="PS50112">
    <property type="entry name" value="PAS"/>
    <property type="match status" value="1"/>
</dbReference>
<feature type="domain" description="PAS" evidence="4">
    <location>
        <begin position="14"/>
        <end position="52"/>
    </location>
</feature>
<dbReference type="CDD" id="cd14759">
    <property type="entry name" value="GS_GGDEF_2"/>
    <property type="match status" value="1"/>
</dbReference>
<evidence type="ECO:0000313" key="6">
    <source>
        <dbReference type="EMBL" id="OIQ82192.1"/>
    </source>
</evidence>
<dbReference type="Pfam" id="PF00990">
    <property type="entry name" value="GGDEF"/>
    <property type="match status" value="1"/>
</dbReference>
<dbReference type="SUPFAM" id="SSF55781">
    <property type="entry name" value="GAF domain-like"/>
    <property type="match status" value="1"/>
</dbReference>
<dbReference type="InterPro" id="IPR003018">
    <property type="entry name" value="GAF"/>
</dbReference>
<organism evidence="6">
    <name type="scientific">mine drainage metagenome</name>
    <dbReference type="NCBI Taxonomy" id="410659"/>
    <lineage>
        <taxon>unclassified sequences</taxon>
        <taxon>metagenomes</taxon>
        <taxon>ecological metagenomes</taxon>
    </lineage>
</organism>
<dbReference type="InterPro" id="IPR000014">
    <property type="entry name" value="PAS"/>
</dbReference>
<dbReference type="Pfam" id="PF11563">
    <property type="entry name" value="Protoglobin"/>
    <property type="match status" value="1"/>
</dbReference>
<dbReference type="InterPro" id="IPR000160">
    <property type="entry name" value="GGDEF_dom"/>
</dbReference>
<dbReference type="CDD" id="cd01949">
    <property type="entry name" value="GGDEF"/>
    <property type="match status" value="1"/>
</dbReference>
<gene>
    <name evidence="6" type="primary">yegE_38</name>
    <name evidence="6" type="ORF">GALL_360280</name>
</gene>
<dbReference type="GO" id="GO:0020037">
    <property type="term" value="F:heme binding"/>
    <property type="evidence" value="ECO:0007669"/>
    <property type="project" value="InterPro"/>
</dbReference>
<dbReference type="Gene3D" id="3.30.70.270">
    <property type="match status" value="1"/>
</dbReference>
<accession>A0A1J5QFH1</accession>
<dbReference type="NCBIfam" id="TIGR00254">
    <property type="entry name" value="GGDEF"/>
    <property type="match status" value="1"/>
</dbReference>
<keyword evidence="6" id="KW-0808">Transferase</keyword>
<dbReference type="CDD" id="cd00130">
    <property type="entry name" value="PAS"/>
    <property type="match status" value="1"/>
</dbReference>
<protein>
    <recommendedName>
        <fullName evidence="1">Diguanylate cyclase DosC</fullName>
    </recommendedName>
    <alternativeName>
        <fullName evidence="2">Direct oxygen-sensing cyclase</fullName>
    </alternativeName>
</protein>
<dbReference type="SMART" id="SM00267">
    <property type="entry name" value="GGDEF"/>
    <property type="match status" value="1"/>
</dbReference>
<dbReference type="InterPro" id="IPR029787">
    <property type="entry name" value="Nucleotide_cyclase"/>
</dbReference>
<dbReference type="SMART" id="SM00091">
    <property type="entry name" value="PAS"/>
    <property type="match status" value="1"/>
</dbReference>
<reference evidence="6" key="1">
    <citation type="submission" date="2016-10" db="EMBL/GenBank/DDBJ databases">
        <title>Sequence of Gallionella enrichment culture.</title>
        <authorList>
            <person name="Poehlein A."/>
            <person name="Muehling M."/>
            <person name="Daniel R."/>
        </authorList>
    </citation>
    <scope>NUCLEOTIDE SEQUENCE</scope>
</reference>
<sequence>MTSQDLPASLWPVVFANAHEAILLTDARGRIVDVNPSFTRITGYARDEAVGRPMTLLKSGYQDAAFYAAFWRALSEQGRWQGEIWNRRKDGSVFPEYLTVSAVPEPESGRTYYLGIFYDLEFVREHTARLSRLAHQDALCGLPNRLALDAYLPKALARARRRGTQLLVGMLDLDDFKSINDQLGHRAGDDLLRLFAARLRDSVRASDFVARLGGDEFVVVLGELAGDDEIARCLDRIGQVCDEPFMLEHAVEVGISLGWTLYPDDDAHGDDAAEQLLHHADMALYLAKAGKLGTQWQQRWGRGSAAQLAATRPARSDGYDERSAELLTHAAGAVAQAASRFVDAFYSQLVREAEPRRILEAFTPDEMERLKARQADHLRQLLDPALTRDAHRELALHVGRVHALIGLRHDLLVQAMGVYQELLVERLIALPLRVAERAALVQLAALRLKDELQQQAEAAERLHQDYRAFRLVCMQGAARATGVDALLASCLDAIAQLPGVAAAAWGRPGADGQVALWHTVGRFAQYERTLRESGLHTRAGYAEQGAAGSTAARAWRAEGLVVNPSYRIGERELRWREAAQACGIRASAGFAVRRDGQPLGVVTVYGEFPGQFEAGFIRDELEALRQLLDLACRGLAD</sequence>
<dbReference type="SUPFAM" id="SSF55785">
    <property type="entry name" value="PYP-like sensor domain (PAS domain)"/>
    <property type="match status" value="1"/>
</dbReference>
<proteinExistence type="predicted"/>
<dbReference type="GO" id="GO:0016779">
    <property type="term" value="F:nucleotidyltransferase activity"/>
    <property type="evidence" value="ECO:0007669"/>
    <property type="project" value="UniProtKB-KW"/>
</dbReference>
<evidence type="ECO:0000256" key="1">
    <source>
        <dbReference type="ARBA" id="ARBA00015125"/>
    </source>
</evidence>
<dbReference type="PANTHER" id="PTHR46663">
    <property type="entry name" value="DIGUANYLATE CYCLASE DGCT-RELATED"/>
    <property type="match status" value="1"/>
</dbReference>
<evidence type="ECO:0000256" key="2">
    <source>
        <dbReference type="ARBA" id="ARBA00029839"/>
    </source>
</evidence>
<dbReference type="Gene3D" id="1.10.490.10">
    <property type="entry name" value="Globins"/>
    <property type="match status" value="1"/>
</dbReference>
<dbReference type="Gene3D" id="3.30.450.20">
    <property type="entry name" value="PAS domain"/>
    <property type="match status" value="1"/>
</dbReference>
<dbReference type="AlphaFoldDB" id="A0A1J5QFH1"/>
<comment type="caution">
    <text evidence="6">The sequence shown here is derived from an EMBL/GenBank/DDBJ whole genome shotgun (WGS) entry which is preliminary data.</text>
</comment>
<dbReference type="SUPFAM" id="SSF55073">
    <property type="entry name" value="Nucleotide cyclase"/>
    <property type="match status" value="1"/>
</dbReference>
<dbReference type="InterPro" id="IPR052163">
    <property type="entry name" value="DGC-Regulatory_Protein"/>
</dbReference>
<dbReference type="EMBL" id="MLJW01000832">
    <property type="protein sequence ID" value="OIQ82192.1"/>
    <property type="molecule type" value="Genomic_DNA"/>
</dbReference>
<dbReference type="InterPro" id="IPR044398">
    <property type="entry name" value="Globin-sensor_dom"/>
</dbReference>
<dbReference type="InterPro" id="IPR009050">
    <property type="entry name" value="Globin-like_sf"/>
</dbReference>
<dbReference type="Gene3D" id="3.30.450.40">
    <property type="match status" value="1"/>
</dbReference>
<keyword evidence="6" id="KW-0548">Nucleotidyltransferase</keyword>
<dbReference type="PANTHER" id="PTHR46663:SF3">
    <property type="entry name" value="SLL0267 PROTEIN"/>
    <property type="match status" value="1"/>
</dbReference>
<dbReference type="SUPFAM" id="SSF46458">
    <property type="entry name" value="Globin-like"/>
    <property type="match status" value="1"/>
</dbReference>
<dbReference type="InterPro" id="IPR012292">
    <property type="entry name" value="Globin/Proto"/>
</dbReference>
<dbReference type="PROSITE" id="PS50887">
    <property type="entry name" value="GGDEF"/>
    <property type="match status" value="1"/>
</dbReference>
<dbReference type="NCBIfam" id="TIGR00229">
    <property type="entry name" value="sensory_box"/>
    <property type="match status" value="1"/>
</dbReference>
<evidence type="ECO:0000256" key="3">
    <source>
        <dbReference type="SAM" id="Coils"/>
    </source>
</evidence>
<name>A0A1J5QFH1_9ZZZZ</name>
<dbReference type="InterPro" id="IPR043128">
    <property type="entry name" value="Rev_trsase/Diguanyl_cyclase"/>
</dbReference>